<keyword evidence="3" id="KW-1185">Reference proteome</keyword>
<gene>
    <name evidence="2" type="ORF">GCM10025866_34950</name>
</gene>
<dbReference type="RefSeq" id="WP_286277464.1">
    <property type="nucleotide sequence ID" value="NZ_AP027731.1"/>
</dbReference>
<feature type="compositionally biased region" description="Basic residues" evidence="1">
    <location>
        <begin position="62"/>
        <end position="76"/>
    </location>
</feature>
<protein>
    <submittedName>
        <fullName evidence="2">Uncharacterized protein</fullName>
    </submittedName>
</protein>
<dbReference type="EMBL" id="AP027731">
    <property type="protein sequence ID" value="BDZ47586.1"/>
    <property type="molecule type" value="Genomic_DNA"/>
</dbReference>
<reference evidence="3" key="1">
    <citation type="journal article" date="2019" name="Int. J. Syst. Evol. Microbiol.">
        <title>The Global Catalogue of Microorganisms (GCM) 10K type strain sequencing project: providing services to taxonomists for standard genome sequencing and annotation.</title>
        <authorList>
            <consortium name="The Broad Institute Genomics Platform"/>
            <consortium name="The Broad Institute Genome Sequencing Center for Infectious Disease"/>
            <person name="Wu L."/>
            <person name="Ma J."/>
        </authorList>
    </citation>
    <scope>NUCLEOTIDE SEQUENCE [LARGE SCALE GENOMIC DNA]</scope>
    <source>
        <strain evidence="3">NBRC 108725</strain>
    </source>
</reference>
<organism evidence="2 3">
    <name type="scientific">Naasia aerilata</name>
    <dbReference type="NCBI Taxonomy" id="1162966"/>
    <lineage>
        <taxon>Bacteria</taxon>
        <taxon>Bacillati</taxon>
        <taxon>Actinomycetota</taxon>
        <taxon>Actinomycetes</taxon>
        <taxon>Micrococcales</taxon>
        <taxon>Microbacteriaceae</taxon>
        <taxon>Naasia</taxon>
    </lineage>
</organism>
<name>A0ABM8GGU4_9MICO</name>
<sequence length="76" mass="8011">MSDEWVAPVISLFGSGRSEAGATRAAQEDPVARDEPRLAAVLAEPGPATGAERAEGLACGLPRRRSGARRTSAWRH</sequence>
<evidence type="ECO:0000313" key="2">
    <source>
        <dbReference type="EMBL" id="BDZ47586.1"/>
    </source>
</evidence>
<evidence type="ECO:0000313" key="3">
    <source>
        <dbReference type="Proteomes" id="UP001321498"/>
    </source>
</evidence>
<proteinExistence type="predicted"/>
<dbReference type="Proteomes" id="UP001321498">
    <property type="component" value="Chromosome"/>
</dbReference>
<evidence type="ECO:0000256" key="1">
    <source>
        <dbReference type="SAM" id="MobiDB-lite"/>
    </source>
</evidence>
<accession>A0ABM8GGU4</accession>
<feature type="region of interest" description="Disordered" evidence="1">
    <location>
        <begin position="43"/>
        <end position="76"/>
    </location>
</feature>